<sequence>MLSLVYPNHS</sequence>
<protein>
    <submittedName>
        <fullName evidence="1">Uncharacterized protein</fullName>
    </submittedName>
</protein>
<name>A0A0A8YLB2_ARUDO</name>
<reference evidence="1" key="1">
    <citation type="submission" date="2014-09" db="EMBL/GenBank/DDBJ databases">
        <authorList>
            <person name="Magalhaes I.L.F."/>
            <person name="Oliveira U."/>
            <person name="Santos F.R."/>
            <person name="Vidigal T.H.D.A."/>
            <person name="Brescovit A.D."/>
            <person name="Santos A.J."/>
        </authorList>
    </citation>
    <scope>NUCLEOTIDE SEQUENCE</scope>
    <source>
        <tissue evidence="1">Shoot tissue taken approximately 20 cm above the soil surface</tissue>
    </source>
</reference>
<dbReference type="EMBL" id="GBRH01271577">
    <property type="protein sequence ID" value="JAD26318.1"/>
    <property type="molecule type" value="Transcribed_RNA"/>
</dbReference>
<organism evidence="1">
    <name type="scientific">Arundo donax</name>
    <name type="common">Giant reed</name>
    <name type="synonym">Donax arundinaceus</name>
    <dbReference type="NCBI Taxonomy" id="35708"/>
    <lineage>
        <taxon>Eukaryota</taxon>
        <taxon>Viridiplantae</taxon>
        <taxon>Streptophyta</taxon>
        <taxon>Embryophyta</taxon>
        <taxon>Tracheophyta</taxon>
        <taxon>Spermatophyta</taxon>
        <taxon>Magnoliopsida</taxon>
        <taxon>Liliopsida</taxon>
        <taxon>Poales</taxon>
        <taxon>Poaceae</taxon>
        <taxon>PACMAD clade</taxon>
        <taxon>Arundinoideae</taxon>
        <taxon>Arundineae</taxon>
        <taxon>Arundo</taxon>
    </lineage>
</organism>
<proteinExistence type="predicted"/>
<reference evidence="1" key="2">
    <citation type="journal article" date="2015" name="Data Brief">
        <title>Shoot transcriptome of the giant reed, Arundo donax.</title>
        <authorList>
            <person name="Barrero R.A."/>
            <person name="Guerrero F.D."/>
            <person name="Moolhuijzen P."/>
            <person name="Goolsby J.A."/>
            <person name="Tidwell J."/>
            <person name="Bellgard S.E."/>
            <person name="Bellgard M.I."/>
        </authorList>
    </citation>
    <scope>NUCLEOTIDE SEQUENCE</scope>
    <source>
        <tissue evidence="1">Shoot tissue taken approximately 20 cm above the soil surface</tissue>
    </source>
</reference>
<accession>A0A0A8YLB2</accession>
<evidence type="ECO:0000313" key="1">
    <source>
        <dbReference type="EMBL" id="JAD26318.1"/>
    </source>
</evidence>